<sequence length="86" mass="9782">MSKYGDLIKKAREVEPENQTTINTDNQSSGLAEIEQMVNLCVKVPISQRRYWMSKAKEQGITVTSVIVEALIQKFGEPENQETRKP</sequence>
<dbReference type="RefSeq" id="WP_190572116.1">
    <property type="nucleotide sequence ID" value="NZ_JACJQL010000089.1"/>
</dbReference>
<name>A0ABR8BNR6_9NOSO</name>
<evidence type="ECO:0000313" key="3">
    <source>
        <dbReference type="Proteomes" id="UP000621307"/>
    </source>
</evidence>
<accession>A0ABR8BNR6</accession>
<protein>
    <submittedName>
        <fullName evidence="2">Uncharacterized protein</fullName>
    </submittedName>
</protein>
<organism evidence="2 3">
    <name type="scientific">Nostoc parmelioides FACHB-3921</name>
    <dbReference type="NCBI Taxonomy" id="2692909"/>
    <lineage>
        <taxon>Bacteria</taxon>
        <taxon>Bacillati</taxon>
        <taxon>Cyanobacteriota</taxon>
        <taxon>Cyanophyceae</taxon>
        <taxon>Nostocales</taxon>
        <taxon>Nostocaceae</taxon>
        <taxon>Nostoc</taxon>
    </lineage>
</organism>
<proteinExistence type="predicted"/>
<feature type="compositionally biased region" description="Basic and acidic residues" evidence="1">
    <location>
        <begin position="1"/>
        <end position="15"/>
    </location>
</feature>
<gene>
    <name evidence="2" type="ORF">H6G14_29345</name>
</gene>
<feature type="region of interest" description="Disordered" evidence="1">
    <location>
        <begin position="1"/>
        <end position="25"/>
    </location>
</feature>
<dbReference type="Proteomes" id="UP000621307">
    <property type="component" value="Unassembled WGS sequence"/>
</dbReference>
<evidence type="ECO:0000313" key="2">
    <source>
        <dbReference type="EMBL" id="MBD2255324.1"/>
    </source>
</evidence>
<reference evidence="2 3" key="1">
    <citation type="journal article" date="2020" name="ISME J.">
        <title>Comparative genomics reveals insights into cyanobacterial evolution and habitat adaptation.</title>
        <authorList>
            <person name="Chen M.Y."/>
            <person name="Teng W.K."/>
            <person name="Zhao L."/>
            <person name="Hu C.X."/>
            <person name="Zhou Y.K."/>
            <person name="Han B.P."/>
            <person name="Song L.R."/>
            <person name="Shu W.S."/>
        </authorList>
    </citation>
    <scope>NUCLEOTIDE SEQUENCE [LARGE SCALE GENOMIC DNA]</scope>
    <source>
        <strain evidence="2 3">FACHB-3921</strain>
    </source>
</reference>
<evidence type="ECO:0000256" key="1">
    <source>
        <dbReference type="SAM" id="MobiDB-lite"/>
    </source>
</evidence>
<comment type="caution">
    <text evidence="2">The sequence shown here is derived from an EMBL/GenBank/DDBJ whole genome shotgun (WGS) entry which is preliminary data.</text>
</comment>
<dbReference type="EMBL" id="JACJQL010000089">
    <property type="protein sequence ID" value="MBD2255324.1"/>
    <property type="molecule type" value="Genomic_DNA"/>
</dbReference>
<keyword evidence="3" id="KW-1185">Reference proteome</keyword>